<dbReference type="GO" id="GO:0009279">
    <property type="term" value="C:cell outer membrane"/>
    <property type="evidence" value="ECO:0007669"/>
    <property type="project" value="UniProtKB-SubCell"/>
</dbReference>
<evidence type="ECO:0000313" key="7">
    <source>
        <dbReference type="EMBL" id="SEP75316.1"/>
    </source>
</evidence>
<organism evidence="7 8">
    <name type="scientific">Ectothiorhodospira magna</name>
    <dbReference type="NCBI Taxonomy" id="867345"/>
    <lineage>
        <taxon>Bacteria</taxon>
        <taxon>Pseudomonadati</taxon>
        <taxon>Pseudomonadota</taxon>
        <taxon>Gammaproteobacteria</taxon>
        <taxon>Chromatiales</taxon>
        <taxon>Ectothiorhodospiraceae</taxon>
        <taxon>Ectothiorhodospira</taxon>
    </lineage>
</organism>
<sequence length="51" mass="5474">MRLCWSNLLLIGVVVVLGTASLLASCGQRGDLYLPEESHHGVTLLVAPQRS</sequence>
<dbReference type="OrthoDB" id="8550022at2"/>
<reference evidence="7 8" key="1">
    <citation type="submission" date="2016-10" db="EMBL/GenBank/DDBJ databases">
        <authorList>
            <person name="de Groot N.N."/>
        </authorList>
    </citation>
    <scope>NUCLEOTIDE SEQUENCE [LARGE SCALE GENOMIC DNA]</scope>
    <source>
        <strain evidence="7 8">B7-7</strain>
    </source>
</reference>
<dbReference type="Proteomes" id="UP000199496">
    <property type="component" value="Unassembled WGS sequence"/>
</dbReference>
<protein>
    <submittedName>
        <fullName evidence="7">Lipoprotein-attachment site-containing protein</fullName>
    </submittedName>
</protein>
<keyword evidence="2" id="KW-0732">Signal</keyword>
<dbReference type="STRING" id="867345.SAMN05421693_10538"/>
<accession>A0A1H9AF18</accession>
<keyword evidence="8" id="KW-1185">Reference proteome</keyword>
<keyword evidence="5" id="KW-0998">Cell outer membrane</keyword>
<comment type="subcellular location">
    <subcellularLocation>
        <location evidence="1">Cell outer membrane</location>
        <topology evidence="1">Lipid-anchor</topology>
    </subcellularLocation>
</comment>
<evidence type="ECO:0000256" key="1">
    <source>
        <dbReference type="ARBA" id="ARBA00004459"/>
    </source>
</evidence>
<dbReference type="RefSeq" id="WP_090203986.1">
    <property type="nucleotide sequence ID" value="NZ_FOFO01000005.1"/>
</dbReference>
<evidence type="ECO:0000256" key="3">
    <source>
        <dbReference type="ARBA" id="ARBA00023136"/>
    </source>
</evidence>
<keyword evidence="4" id="KW-0564">Palmitate</keyword>
<evidence type="ECO:0000256" key="6">
    <source>
        <dbReference type="ARBA" id="ARBA00023288"/>
    </source>
</evidence>
<dbReference type="InterPro" id="IPR032831">
    <property type="entry name" value="LptM_cons"/>
</dbReference>
<dbReference type="Pfam" id="PF13627">
    <property type="entry name" value="LptM_cons"/>
    <property type="match status" value="1"/>
</dbReference>
<dbReference type="NCBIfam" id="NF047847">
    <property type="entry name" value="SS_mature_LptM"/>
    <property type="match status" value="1"/>
</dbReference>
<proteinExistence type="predicted"/>
<dbReference type="PROSITE" id="PS51257">
    <property type="entry name" value="PROKAR_LIPOPROTEIN"/>
    <property type="match status" value="1"/>
</dbReference>
<evidence type="ECO:0000256" key="4">
    <source>
        <dbReference type="ARBA" id="ARBA00023139"/>
    </source>
</evidence>
<gene>
    <name evidence="7" type="ORF">SAMN05421693_10538</name>
</gene>
<dbReference type="AlphaFoldDB" id="A0A1H9AF18"/>
<keyword evidence="3" id="KW-0472">Membrane</keyword>
<evidence type="ECO:0000313" key="8">
    <source>
        <dbReference type="Proteomes" id="UP000199496"/>
    </source>
</evidence>
<evidence type="ECO:0000256" key="2">
    <source>
        <dbReference type="ARBA" id="ARBA00022729"/>
    </source>
</evidence>
<evidence type="ECO:0000256" key="5">
    <source>
        <dbReference type="ARBA" id="ARBA00023237"/>
    </source>
</evidence>
<dbReference type="EMBL" id="FOFO01000005">
    <property type="protein sequence ID" value="SEP75316.1"/>
    <property type="molecule type" value="Genomic_DNA"/>
</dbReference>
<name>A0A1H9AF18_9GAMM</name>
<keyword evidence="6 7" id="KW-0449">Lipoprotein</keyword>